<gene>
    <name evidence="2" type="ORF">A3D91_02590</name>
</gene>
<comment type="caution">
    <text evidence="2">The sequence shown here is derived from an EMBL/GenBank/DDBJ whole genome shotgun (WGS) entry which is preliminary data.</text>
</comment>
<keyword evidence="1" id="KW-0472">Membrane</keyword>
<protein>
    <recommendedName>
        <fullName evidence="4">DUF4352 domain-containing protein</fullName>
    </recommendedName>
</protein>
<sequence>MKNNSYKYIFLTLIFISLTFGLLIYANKEIKLIKQEIITSQVGQNVQTKKIGDVIVAALPIKDGTKVDFEIQLDTHTTDLIYKLEELALLKNESGETLKPIGWVGDEPGGHHRKGKLLFPVFNTAPKSIFLNIDNIEDSSIEFDWNL</sequence>
<dbReference type="Proteomes" id="UP000178127">
    <property type="component" value="Unassembled WGS sequence"/>
</dbReference>
<dbReference type="EMBL" id="MEVD01000015">
    <property type="protein sequence ID" value="OGC53279.1"/>
    <property type="molecule type" value="Genomic_DNA"/>
</dbReference>
<keyword evidence="1" id="KW-0812">Transmembrane</keyword>
<reference evidence="2 3" key="1">
    <citation type="journal article" date="2016" name="Nat. Commun.">
        <title>Thousands of microbial genomes shed light on interconnected biogeochemical processes in an aquifer system.</title>
        <authorList>
            <person name="Anantharaman K."/>
            <person name="Brown C.T."/>
            <person name="Hug L.A."/>
            <person name="Sharon I."/>
            <person name="Castelle C.J."/>
            <person name="Probst A.J."/>
            <person name="Thomas B.C."/>
            <person name="Singh A."/>
            <person name="Wilkins M.J."/>
            <person name="Karaoz U."/>
            <person name="Brodie E.L."/>
            <person name="Williams K.H."/>
            <person name="Hubbard S.S."/>
            <person name="Banfield J.F."/>
        </authorList>
    </citation>
    <scope>NUCLEOTIDE SEQUENCE [LARGE SCALE GENOMIC DNA]</scope>
</reference>
<name>A0A1F4V7W0_UNCKA</name>
<accession>A0A1F4V7W0</accession>
<evidence type="ECO:0000256" key="1">
    <source>
        <dbReference type="SAM" id="Phobius"/>
    </source>
</evidence>
<evidence type="ECO:0000313" key="3">
    <source>
        <dbReference type="Proteomes" id="UP000178127"/>
    </source>
</evidence>
<evidence type="ECO:0008006" key="4">
    <source>
        <dbReference type="Google" id="ProtNLM"/>
    </source>
</evidence>
<proteinExistence type="predicted"/>
<feature type="transmembrane region" description="Helical" evidence="1">
    <location>
        <begin position="6"/>
        <end position="26"/>
    </location>
</feature>
<organism evidence="2 3">
    <name type="scientific">candidate division WWE3 bacterium RIFCSPHIGHO2_02_FULL_38_14</name>
    <dbReference type="NCBI Taxonomy" id="1802620"/>
    <lineage>
        <taxon>Bacteria</taxon>
        <taxon>Katanobacteria</taxon>
    </lineage>
</organism>
<dbReference type="STRING" id="1802620.A3D91_02590"/>
<keyword evidence="1" id="KW-1133">Transmembrane helix</keyword>
<evidence type="ECO:0000313" key="2">
    <source>
        <dbReference type="EMBL" id="OGC53279.1"/>
    </source>
</evidence>
<dbReference type="AlphaFoldDB" id="A0A1F4V7W0"/>